<feature type="compositionally biased region" description="Acidic residues" evidence="13">
    <location>
        <begin position="20"/>
        <end position="42"/>
    </location>
</feature>
<dbReference type="InterPro" id="IPR001873">
    <property type="entry name" value="ENaC"/>
</dbReference>
<evidence type="ECO:0000256" key="3">
    <source>
        <dbReference type="ARBA" id="ARBA00022448"/>
    </source>
</evidence>
<name>A0ABM5L1G6_DIAVI</name>
<feature type="compositionally biased region" description="Low complexity" evidence="13">
    <location>
        <begin position="91"/>
        <end position="106"/>
    </location>
</feature>
<evidence type="ECO:0000313" key="15">
    <source>
        <dbReference type="EnsemblMetazoa" id="XP_050516281.1"/>
    </source>
</evidence>
<evidence type="ECO:0000256" key="10">
    <source>
        <dbReference type="ARBA" id="ARBA00023201"/>
    </source>
</evidence>
<evidence type="ECO:0000256" key="12">
    <source>
        <dbReference type="RuleBase" id="RU000679"/>
    </source>
</evidence>
<keyword evidence="6 14" id="KW-1133">Transmembrane helix</keyword>
<evidence type="ECO:0000256" key="13">
    <source>
        <dbReference type="SAM" id="MobiDB-lite"/>
    </source>
</evidence>
<reference evidence="15" key="1">
    <citation type="submission" date="2025-05" db="UniProtKB">
        <authorList>
            <consortium name="EnsemblMetazoa"/>
        </authorList>
    </citation>
    <scope>IDENTIFICATION</scope>
</reference>
<evidence type="ECO:0000256" key="1">
    <source>
        <dbReference type="ARBA" id="ARBA00004141"/>
    </source>
</evidence>
<evidence type="ECO:0000256" key="14">
    <source>
        <dbReference type="SAM" id="Phobius"/>
    </source>
</evidence>
<comment type="similarity">
    <text evidence="2 12">Belongs to the amiloride-sensitive sodium channel (TC 1.A.6) family.</text>
</comment>
<keyword evidence="16" id="KW-1185">Reference proteome</keyword>
<keyword evidence="5 12" id="KW-0812">Transmembrane</keyword>
<evidence type="ECO:0000256" key="2">
    <source>
        <dbReference type="ARBA" id="ARBA00007193"/>
    </source>
</evidence>
<dbReference type="PANTHER" id="PTHR11690">
    <property type="entry name" value="AMILORIDE-SENSITIVE SODIUM CHANNEL-RELATED"/>
    <property type="match status" value="1"/>
</dbReference>
<proteinExistence type="inferred from homology"/>
<dbReference type="Gene3D" id="2.60.470.10">
    <property type="entry name" value="Acid-sensing ion channels like domains"/>
    <property type="match status" value="1"/>
</dbReference>
<protein>
    <recommendedName>
        <fullName evidence="17">Sodium channel protein Nach-like</fullName>
    </recommendedName>
</protein>
<evidence type="ECO:0000256" key="11">
    <source>
        <dbReference type="ARBA" id="ARBA00023303"/>
    </source>
</evidence>
<keyword evidence="4 12" id="KW-0894">Sodium channel</keyword>
<evidence type="ECO:0008006" key="17">
    <source>
        <dbReference type="Google" id="ProtNLM"/>
    </source>
</evidence>
<feature type="transmembrane region" description="Helical" evidence="14">
    <location>
        <begin position="156"/>
        <end position="180"/>
    </location>
</feature>
<organism evidence="15 16">
    <name type="scientific">Diabrotica virgifera virgifera</name>
    <name type="common">western corn rootworm</name>
    <dbReference type="NCBI Taxonomy" id="50390"/>
    <lineage>
        <taxon>Eukaryota</taxon>
        <taxon>Metazoa</taxon>
        <taxon>Ecdysozoa</taxon>
        <taxon>Arthropoda</taxon>
        <taxon>Hexapoda</taxon>
        <taxon>Insecta</taxon>
        <taxon>Pterygota</taxon>
        <taxon>Neoptera</taxon>
        <taxon>Endopterygota</taxon>
        <taxon>Coleoptera</taxon>
        <taxon>Polyphaga</taxon>
        <taxon>Cucujiformia</taxon>
        <taxon>Chrysomeloidea</taxon>
        <taxon>Chrysomelidae</taxon>
        <taxon>Galerucinae</taxon>
        <taxon>Diabroticina</taxon>
        <taxon>Diabroticites</taxon>
        <taxon>Diabrotica</taxon>
    </lineage>
</organism>
<dbReference type="EnsemblMetazoa" id="XM_050660324.1">
    <property type="protein sequence ID" value="XP_050516281.1"/>
    <property type="gene ID" value="LOC114325891"/>
</dbReference>
<accession>A0ABM5L1G6</accession>
<keyword evidence="11 12" id="KW-0407">Ion channel</keyword>
<sequence>MVNSDIAGLILSVSTHDEAEGADAEGVEGEAEGVDAEAEGVDVETGGADAEAKGVDVEAEGADAEAGGVDVKAEGTDAEAVEAEGVNMEHTSSSTSQNSLTLSKSTGSGGTVNKERDAMTSNLSRFKREAKQFCLNTALHGYRFIILPKRIFLEKFFWTIICLLALITALALLCVAYLSFQEKPTVTVTDTSHYPIWHYHFPAVTICDYNKISRKKAMAFANEIAKEQNLDAEDLAQQLKILFYLFEYRMGQNVPKQNFTKLQAILDRANISIKSALQSVSTNCDDMLMKCLWKSDEKRCDSIFETIITTYGYCCSFNYHALKNHTFSGIMAYKIPKNPRRVSACGYQTGLEVLLNNKPDDFFATLIPSFGLKILIHNPYTFPDWNIQNMLIHLKTVNFIGLTPTITMCTENVKHIEVERRQCWFSYERHLIYFQKYNYRNCMIECRMNLTIEMCQCVPVYFIPRHATYIPARICNLLDIQCLIETADLIRSSIPGYNFSNHQIVQESASQKGRCNCLPDCHFIIYSAESSFGILSREFSMNHHNLYGGVHLKNHSVVRVFFNDLVGVKNRTDVKFNWHSLLVQVEIDSILISAYK</sequence>
<evidence type="ECO:0000256" key="4">
    <source>
        <dbReference type="ARBA" id="ARBA00022461"/>
    </source>
</evidence>
<keyword evidence="9 14" id="KW-0472">Membrane</keyword>
<keyword evidence="7" id="KW-0915">Sodium</keyword>
<comment type="subcellular location">
    <subcellularLocation>
        <location evidence="1">Membrane</location>
        <topology evidence="1">Multi-pass membrane protein</topology>
    </subcellularLocation>
</comment>
<dbReference type="RefSeq" id="XP_050516281.1">
    <property type="nucleotide sequence ID" value="XM_050660324.1"/>
</dbReference>
<evidence type="ECO:0000256" key="9">
    <source>
        <dbReference type="ARBA" id="ARBA00023136"/>
    </source>
</evidence>
<keyword evidence="10 12" id="KW-0739">Sodium transport</keyword>
<dbReference type="PANTHER" id="PTHR11690:SF237">
    <property type="entry name" value="PICKPOCKET 16-RELATED"/>
    <property type="match status" value="1"/>
</dbReference>
<evidence type="ECO:0000256" key="8">
    <source>
        <dbReference type="ARBA" id="ARBA00023065"/>
    </source>
</evidence>
<feature type="region of interest" description="Disordered" evidence="13">
    <location>
        <begin position="85"/>
        <end position="115"/>
    </location>
</feature>
<evidence type="ECO:0000256" key="5">
    <source>
        <dbReference type="ARBA" id="ARBA00022692"/>
    </source>
</evidence>
<evidence type="ECO:0000256" key="6">
    <source>
        <dbReference type="ARBA" id="ARBA00022989"/>
    </source>
</evidence>
<feature type="region of interest" description="Disordered" evidence="13">
    <location>
        <begin position="17"/>
        <end position="66"/>
    </location>
</feature>
<dbReference type="Proteomes" id="UP001652700">
    <property type="component" value="Unplaced"/>
</dbReference>
<dbReference type="Pfam" id="PF00858">
    <property type="entry name" value="ASC"/>
    <property type="match status" value="1"/>
</dbReference>
<keyword evidence="8 12" id="KW-0406">Ion transport</keyword>
<evidence type="ECO:0000256" key="7">
    <source>
        <dbReference type="ARBA" id="ARBA00023053"/>
    </source>
</evidence>
<keyword evidence="3 12" id="KW-0813">Transport</keyword>
<dbReference type="GeneID" id="114325891"/>
<evidence type="ECO:0000313" key="16">
    <source>
        <dbReference type="Proteomes" id="UP001652700"/>
    </source>
</evidence>